<proteinExistence type="inferred from homology"/>
<evidence type="ECO:0000256" key="1">
    <source>
        <dbReference type="ARBA" id="ARBA00008773"/>
    </source>
</evidence>
<dbReference type="EMBL" id="JAUIZM010000006">
    <property type="protein sequence ID" value="KAK1379046.1"/>
    <property type="molecule type" value="Genomic_DNA"/>
</dbReference>
<evidence type="ECO:0000313" key="7">
    <source>
        <dbReference type="Proteomes" id="UP001237642"/>
    </source>
</evidence>
<dbReference type="InterPro" id="IPR044965">
    <property type="entry name" value="Glyco_hydro_17_plant"/>
</dbReference>
<evidence type="ECO:0000256" key="3">
    <source>
        <dbReference type="ARBA" id="ARBA00023295"/>
    </source>
</evidence>
<organism evidence="6 7">
    <name type="scientific">Heracleum sosnowskyi</name>
    <dbReference type="NCBI Taxonomy" id="360622"/>
    <lineage>
        <taxon>Eukaryota</taxon>
        <taxon>Viridiplantae</taxon>
        <taxon>Streptophyta</taxon>
        <taxon>Embryophyta</taxon>
        <taxon>Tracheophyta</taxon>
        <taxon>Spermatophyta</taxon>
        <taxon>Magnoliopsida</taxon>
        <taxon>eudicotyledons</taxon>
        <taxon>Gunneridae</taxon>
        <taxon>Pentapetalae</taxon>
        <taxon>asterids</taxon>
        <taxon>campanulids</taxon>
        <taxon>Apiales</taxon>
        <taxon>Apiaceae</taxon>
        <taxon>Apioideae</taxon>
        <taxon>apioid superclade</taxon>
        <taxon>Tordylieae</taxon>
        <taxon>Tordyliinae</taxon>
        <taxon>Heracleum</taxon>
    </lineage>
</organism>
<evidence type="ECO:0000256" key="2">
    <source>
        <dbReference type="ARBA" id="ARBA00022801"/>
    </source>
</evidence>
<evidence type="ECO:0000313" key="6">
    <source>
        <dbReference type="EMBL" id="KAK1379046.1"/>
    </source>
</evidence>
<dbReference type="GO" id="GO:0005975">
    <property type="term" value="P:carbohydrate metabolic process"/>
    <property type="evidence" value="ECO:0007669"/>
    <property type="project" value="InterPro"/>
</dbReference>
<evidence type="ECO:0000256" key="4">
    <source>
        <dbReference type="RuleBase" id="RU004335"/>
    </source>
</evidence>
<dbReference type="Gene3D" id="3.20.20.80">
    <property type="entry name" value="Glycosidases"/>
    <property type="match status" value="1"/>
</dbReference>
<dbReference type="Pfam" id="PF00332">
    <property type="entry name" value="Glyco_hydro_17"/>
    <property type="match status" value="1"/>
</dbReference>
<dbReference type="Proteomes" id="UP001237642">
    <property type="component" value="Unassembled WGS sequence"/>
</dbReference>
<dbReference type="PANTHER" id="PTHR32227">
    <property type="entry name" value="GLUCAN ENDO-1,3-BETA-GLUCOSIDASE BG1-RELATED-RELATED"/>
    <property type="match status" value="1"/>
</dbReference>
<dbReference type="AlphaFoldDB" id="A0AAD8I5P8"/>
<keyword evidence="2 5" id="KW-0378">Hydrolase</keyword>
<gene>
    <name evidence="6" type="ORF">POM88_025790</name>
</gene>
<protein>
    <submittedName>
        <fullName evidence="6">Glucan endo-1,3-beta-D-glucosidase</fullName>
    </submittedName>
</protein>
<keyword evidence="7" id="KW-1185">Reference proteome</keyword>
<reference evidence="6" key="1">
    <citation type="submission" date="2023-02" db="EMBL/GenBank/DDBJ databases">
        <title>Genome of toxic invasive species Heracleum sosnowskyi carries increased number of genes despite the absence of recent whole-genome duplications.</title>
        <authorList>
            <person name="Schelkunov M."/>
            <person name="Shtratnikova V."/>
            <person name="Makarenko M."/>
            <person name="Klepikova A."/>
            <person name="Omelchenko D."/>
            <person name="Novikova G."/>
            <person name="Obukhova E."/>
            <person name="Bogdanov V."/>
            <person name="Penin A."/>
            <person name="Logacheva M."/>
        </authorList>
    </citation>
    <scope>NUCLEOTIDE SEQUENCE</scope>
    <source>
        <strain evidence="6">Hsosn_3</strain>
        <tissue evidence="6">Leaf</tissue>
    </source>
</reference>
<dbReference type="PROSITE" id="PS00587">
    <property type="entry name" value="GLYCOSYL_HYDROL_F17"/>
    <property type="match status" value="1"/>
</dbReference>
<name>A0AAD8I5P8_9APIA</name>
<evidence type="ECO:0000256" key="5">
    <source>
        <dbReference type="RuleBase" id="RU004336"/>
    </source>
</evidence>
<dbReference type="FunFam" id="3.20.20.80:FF:000010">
    <property type="entry name" value="glucan endo-1,3-beta-glucosidase, basic"/>
    <property type="match status" value="1"/>
</dbReference>
<sequence length="322" mass="34702">MFDGVAESIGVNMGTLGDNLPSPADVKNLYGKCKIQQMRLFEPNSGILDALRKSGLKVCLGVKNEDIPNLGSSNDTSACTDWVNTNVVPYKDDVTFTYITMGNEAIPGQFAQNVPAAMNNMQSALKSLGLGNIKVSTVVPSNVLGTSYPPSAGAFTADVLPVMGDIISFLNGNGIPLFINVYPYFAYASNPNDISLQYATFQSQTAVVVDGQYKYFNLFDAIVDAFNAAIEKVGSGNISLAISESGWPSAGNNPYTSVDNARIYNTNLVNHVTKNGTPRRPQNIMNTFIFAMFNEDQKPAGVEQNFGLFYPSKSPVYPVFAC</sequence>
<dbReference type="GO" id="GO:0004553">
    <property type="term" value="F:hydrolase activity, hydrolyzing O-glycosyl compounds"/>
    <property type="evidence" value="ECO:0007669"/>
    <property type="project" value="InterPro"/>
</dbReference>
<reference evidence="6" key="2">
    <citation type="submission" date="2023-05" db="EMBL/GenBank/DDBJ databases">
        <authorList>
            <person name="Schelkunov M.I."/>
        </authorList>
    </citation>
    <scope>NUCLEOTIDE SEQUENCE</scope>
    <source>
        <strain evidence="6">Hsosn_3</strain>
        <tissue evidence="6">Leaf</tissue>
    </source>
</reference>
<comment type="similarity">
    <text evidence="1 4">Belongs to the glycosyl hydrolase 17 family.</text>
</comment>
<dbReference type="InterPro" id="IPR000490">
    <property type="entry name" value="Glyco_hydro_17"/>
</dbReference>
<keyword evidence="3 5" id="KW-0326">Glycosidase</keyword>
<dbReference type="SUPFAM" id="SSF51445">
    <property type="entry name" value="(Trans)glycosidases"/>
    <property type="match status" value="1"/>
</dbReference>
<dbReference type="InterPro" id="IPR017853">
    <property type="entry name" value="GH"/>
</dbReference>
<accession>A0AAD8I5P8</accession>
<comment type="caution">
    <text evidence="6">The sequence shown here is derived from an EMBL/GenBank/DDBJ whole genome shotgun (WGS) entry which is preliminary data.</text>
</comment>